<organism evidence="1 2">
    <name type="scientific">Ajellomyces capsulatus</name>
    <name type="common">Darling's disease fungus</name>
    <name type="synonym">Histoplasma capsulatum</name>
    <dbReference type="NCBI Taxonomy" id="5037"/>
    <lineage>
        <taxon>Eukaryota</taxon>
        <taxon>Fungi</taxon>
        <taxon>Dikarya</taxon>
        <taxon>Ascomycota</taxon>
        <taxon>Pezizomycotina</taxon>
        <taxon>Eurotiomycetes</taxon>
        <taxon>Eurotiomycetidae</taxon>
        <taxon>Onygenales</taxon>
        <taxon>Ajellomycetaceae</taxon>
        <taxon>Histoplasma</taxon>
    </lineage>
</organism>
<evidence type="ECO:0000313" key="1">
    <source>
        <dbReference type="EMBL" id="KAG5295620.1"/>
    </source>
</evidence>
<protein>
    <submittedName>
        <fullName evidence="1">Uncharacterized protein</fullName>
    </submittedName>
</protein>
<proteinExistence type="predicted"/>
<dbReference type="Proteomes" id="UP000670092">
    <property type="component" value="Unassembled WGS sequence"/>
</dbReference>
<comment type="caution">
    <text evidence="1">The sequence shown here is derived from an EMBL/GenBank/DDBJ whole genome shotgun (WGS) entry which is preliminary data.</text>
</comment>
<reference evidence="1 2" key="1">
    <citation type="submission" date="2021-01" db="EMBL/GenBank/DDBJ databases">
        <title>Chromosome-level genome assembly of a human fungal pathogen reveals clustering of transcriptionally co-regulated genes.</title>
        <authorList>
            <person name="Voorhies M."/>
            <person name="Cohen S."/>
            <person name="Shea T.P."/>
            <person name="Petrus S."/>
            <person name="Munoz J.F."/>
            <person name="Poplawski S."/>
            <person name="Goldman W.E."/>
            <person name="Michael T."/>
            <person name="Cuomo C.A."/>
            <person name="Sil A."/>
            <person name="Beyhan S."/>
        </authorList>
    </citation>
    <scope>NUCLEOTIDE SEQUENCE [LARGE SCALE GENOMIC DNA]</scope>
    <source>
        <strain evidence="1 2">G184AR</strain>
    </source>
</reference>
<gene>
    <name evidence="1" type="ORF">I7I52_05951</name>
</gene>
<evidence type="ECO:0000313" key="2">
    <source>
        <dbReference type="Proteomes" id="UP000670092"/>
    </source>
</evidence>
<dbReference type="EMBL" id="JAEVHI010000003">
    <property type="protein sequence ID" value="KAG5295620.1"/>
    <property type="molecule type" value="Genomic_DNA"/>
</dbReference>
<accession>A0A8H7YTW2</accession>
<dbReference type="AlphaFoldDB" id="A0A8H7YTW2"/>
<dbReference type="VEuPathDB" id="FungiDB:I7I52_05951"/>
<sequence>MYDCWINGGGAVAGQDWDSGRMEWVEGTEQGTKGMEMLLRISYDYIVLFSFLSRCFQPRL</sequence>
<name>A0A8H7YTW2_AJECA</name>